<dbReference type="InterPro" id="IPR028098">
    <property type="entry name" value="Glyco_trans_4-like_N"/>
</dbReference>
<dbReference type="EC" id="2.4.-.-" evidence="3"/>
<dbReference type="Pfam" id="PF13439">
    <property type="entry name" value="Glyco_transf_4"/>
    <property type="match status" value="1"/>
</dbReference>
<feature type="domain" description="Glycosyl transferase family 1" evidence="1">
    <location>
        <begin position="190"/>
        <end position="346"/>
    </location>
</feature>
<sequence length="390" mass="43941">MKNLLFVQPYASQVGGVDSVLLQLIQGLDREKYRSFVLLSAPSPYVARYEALGATVLFGPLAVFGKPTDAGYYFRNFIVLLRSLKVIRDIVRTYQIDLIHSHKMEVIGANAIGKWLGIPTVQTVHELARKPLIAYKFVAGLNHLFNDKVIVLCERSKIMFRWFHKESGKLVKIYNGISNTSVHSDAPSFKLREQLQLAADDRIAITIARLSPMKGIEYLIEAAAMLKESHPAIKFIVVGDVAFDSERAYKDHLVDQIKRLGLEKTVYMLGLRRDVPELLKQSDVLILPSVYDIFPTVILEAMSAGLPVIATDVGGVPEMVRANTGLLISPGNSNQLKEAILRLFSMDFIRMGDRAGEVYMQEFTQEQYVRKTAALYEEMFKTKRRQLSKA</sequence>
<dbReference type="SUPFAM" id="SSF53756">
    <property type="entry name" value="UDP-Glycosyltransferase/glycogen phosphorylase"/>
    <property type="match status" value="1"/>
</dbReference>
<evidence type="ECO:0000259" key="2">
    <source>
        <dbReference type="Pfam" id="PF13439"/>
    </source>
</evidence>
<accession>A0ABV1KXE8</accession>
<dbReference type="GO" id="GO:0016757">
    <property type="term" value="F:glycosyltransferase activity"/>
    <property type="evidence" value="ECO:0007669"/>
    <property type="project" value="UniProtKB-KW"/>
</dbReference>
<dbReference type="InterPro" id="IPR001296">
    <property type="entry name" value="Glyco_trans_1"/>
</dbReference>
<keyword evidence="3" id="KW-0808">Transferase</keyword>
<dbReference type="EMBL" id="JASKHM010000010">
    <property type="protein sequence ID" value="MEQ4484271.1"/>
    <property type="molecule type" value="Genomic_DNA"/>
</dbReference>
<reference evidence="3 4" key="1">
    <citation type="journal article" date="2023" name="Genome Announc.">
        <title>Pan-Genome Analyses of the Genus Cohnella and Proposal of the Novel Species Cohnella silvisoli sp. nov., Isolated from Forest Soil.</title>
        <authorList>
            <person name="Wang C."/>
            <person name="Mao L."/>
            <person name="Bao G."/>
            <person name="Zhu H."/>
        </authorList>
    </citation>
    <scope>NUCLEOTIDE SEQUENCE [LARGE SCALE GENOMIC DNA]</scope>
    <source>
        <strain evidence="3 4">NL03-T5-1</strain>
    </source>
</reference>
<keyword evidence="3" id="KW-0328">Glycosyltransferase</keyword>
<keyword evidence="4" id="KW-1185">Reference proteome</keyword>
<evidence type="ECO:0000259" key="1">
    <source>
        <dbReference type="Pfam" id="PF00534"/>
    </source>
</evidence>
<dbReference type="Pfam" id="PF00534">
    <property type="entry name" value="Glycos_transf_1"/>
    <property type="match status" value="1"/>
</dbReference>
<dbReference type="Proteomes" id="UP001493487">
    <property type="component" value="Unassembled WGS sequence"/>
</dbReference>
<evidence type="ECO:0000313" key="4">
    <source>
        <dbReference type="Proteomes" id="UP001493487"/>
    </source>
</evidence>
<gene>
    <name evidence="3" type="ORF">QJS35_17885</name>
</gene>
<organism evidence="3 4">
    <name type="scientific">Cohnella silvisoli</name>
    <dbReference type="NCBI Taxonomy" id="2873699"/>
    <lineage>
        <taxon>Bacteria</taxon>
        <taxon>Bacillati</taxon>
        <taxon>Bacillota</taxon>
        <taxon>Bacilli</taxon>
        <taxon>Bacillales</taxon>
        <taxon>Paenibacillaceae</taxon>
        <taxon>Cohnella</taxon>
    </lineage>
</organism>
<dbReference type="RefSeq" id="WP_232186652.1">
    <property type="nucleotide sequence ID" value="NZ_JAIOAP010000009.1"/>
</dbReference>
<protein>
    <submittedName>
        <fullName evidence="3">Glycosyltransferase</fullName>
        <ecNumber evidence="3">2.4.-.-</ecNumber>
    </submittedName>
</protein>
<dbReference type="PANTHER" id="PTHR12526">
    <property type="entry name" value="GLYCOSYLTRANSFERASE"/>
    <property type="match status" value="1"/>
</dbReference>
<dbReference type="Gene3D" id="3.40.50.2000">
    <property type="entry name" value="Glycogen Phosphorylase B"/>
    <property type="match status" value="2"/>
</dbReference>
<evidence type="ECO:0000313" key="3">
    <source>
        <dbReference type="EMBL" id="MEQ4484271.1"/>
    </source>
</evidence>
<comment type="caution">
    <text evidence="3">The sequence shown here is derived from an EMBL/GenBank/DDBJ whole genome shotgun (WGS) entry which is preliminary data.</text>
</comment>
<proteinExistence type="predicted"/>
<feature type="domain" description="Glycosyltransferase subfamily 4-like N-terminal" evidence="2">
    <location>
        <begin position="14"/>
        <end position="177"/>
    </location>
</feature>
<name>A0ABV1KXE8_9BACL</name>